<comment type="subcellular location">
    <subcellularLocation>
        <location evidence="4">Cytoplasm</location>
    </subcellularLocation>
</comment>
<dbReference type="SUPFAM" id="SSF52972">
    <property type="entry name" value="ITPase-like"/>
    <property type="match status" value="1"/>
</dbReference>
<evidence type="ECO:0000313" key="6">
    <source>
        <dbReference type="Proteomes" id="UP000191112"/>
    </source>
</evidence>
<dbReference type="EC" id="3.6.1.9" evidence="4"/>
<dbReference type="GO" id="GO:0036218">
    <property type="term" value="F:dTTP diphosphatase activity"/>
    <property type="evidence" value="ECO:0007669"/>
    <property type="project" value="RHEA"/>
</dbReference>
<evidence type="ECO:0000256" key="4">
    <source>
        <dbReference type="HAMAP-Rule" id="MF_00528"/>
    </source>
</evidence>
<evidence type="ECO:0000256" key="3">
    <source>
        <dbReference type="ARBA" id="ARBA00023080"/>
    </source>
</evidence>
<comment type="catalytic activity">
    <reaction evidence="4">
        <text>dTTP + H2O = dTMP + diphosphate + H(+)</text>
        <dbReference type="Rhea" id="RHEA:28534"/>
        <dbReference type="ChEBI" id="CHEBI:15377"/>
        <dbReference type="ChEBI" id="CHEBI:15378"/>
        <dbReference type="ChEBI" id="CHEBI:33019"/>
        <dbReference type="ChEBI" id="CHEBI:37568"/>
        <dbReference type="ChEBI" id="CHEBI:63528"/>
        <dbReference type="EC" id="3.6.1.9"/>
    </reaction>
</comment>
<dbReference type="InterPro" id="IPR003697">
    <property type="entry name" value="Maf-like"/>
</dbReference>
<dbReference type="PANTHER" id="PTHR43213:SF5">
    <property type="entry name" value="BIFUNCTIONAL DTTP_UTP PYROPHOSPHATASE_METHYLTRANSFERASE PROTEIN-RELATED"/>
    <property type="match status" value="1"/>
</dbReference>
<gene>
    <name evidence="5" type="ORF">SAMN05660477_01134</name>
</gene>
<dbReference type="PIRSF" id="PIRSF006305">
    <property type="entry name" value="Maf"/>
    <property type="match status" value="1"/>
</dbReference>
<keyword evidence="2 4" id="KW-0378">Hydrolase</keyword>
<dbReference type="OrthoDB" id="9807767at2"/>
<dbReference type="HAMAP" id="MF_00528">
    <property type="entry name" value="Maf"/>
    <property type="match status" value="1"/>
</dbReference>
<feature type="site" description="Important for substrate specificity" evidence="4">
    <location>
        <position position="11"/>
    </location>
</feature>
<dbReference type="CDD" id="cd00555">
    <property type="entry name" value="Maf"/>
    <property type="match status" value="1"/>
</dbReference>
<reference evidence="5 6" key="1">
    <citation type="submission" date="2017-02" db="EMBL/GenBank/DDBJ databases">
        <authorList>
            <person name="Peterson S.W."/>
        </authorList>
    </citation>
    <scope>NUCLEOTIDE SEQUENCE [LARGE SCALE GENOMIC DNA]</scope>
    <source>
        <strain evidence="5 6">DSM 22323</strain>
    </source>
</reference>
<evidence type="ECO:0000313" key="5">
    <source>
        <dbReference type="EMBL" id="SKB79239.1"/>
    </source>
</evidence>
<evidence type="ECO:0000256" key="1">
    <source>
        <dbReference type="ARBA" id="ARBA00001968"/>
    </source>
</evidence>
<dbReference type="GO" id="GO:0009117">
    <property type="term" value="P:nucleotide metabolic process"/>
    <property type="evidence" value="ECO:0007669"/>
    <property type="project" value="UniProtKB-KW"/>
</dbReference>
<feature type="active site" description="Proton acceptor" evidence="4">
    <location>
        <position position="68"/>
    </location>
</feature>
<dbReference type="GO" id="GO:0036221">
    <property type="term" value="F:UTP diphosphatase activity"/>
    <property type="evidence" value="ECO:0007669"/>
    <property type="project" value="RHEA"/>
</dbReference>
<dbReference type="NCBIfam" id="TIGR00172">
    <property type="entry name" value="maf"/>
    <property type="match status" value="1"/>
</dbReference>
<sequence length="192" mass="21792">MKLLLASASPRRQELLASLNFPFEVVKINCDESYPEDLATKDIAGFVAKTKAEAYKDLKENEILLTSDTIVALEDEILLKPKNANEAFDMLKKLSGKTHQVYTSICIKTLDNLITETDCADVTMQIISDDEINYYIEKYKPFDKAGSYGIQEWLGMSKIENINGSYYSIMGLPTHLVYKYLSKYFPVEGFLI</sequence>
<dbReference type="AlphaFoldDB" id="A0A1T5E5U4"/>
<comment type="function">
    <text evidence="4">Nucleoside triphosphate pyrophosphatase that hydrolyzes dTTP and UTP. May have a dual role in cell division arrest and in preventing the incorporation of modified nucleotides into cellular nucleic acids.</text>
</comment>
<accession>A0A1T5E5U4</accession>
<dbReference type="Proteomes" id="UP000191112">
    <property type="component" value="Unassembled WGS sequence"/>
</dbReference>
<dbReference type="STRING" id="619805.SAMN05660477_01134"/>
<comment type="catalytic activity">
    <reaction evidence="4">
        <text>UTP + H2O = UMP + diphosphate + H(+)</text>
        <dbReference type="Rhea" id="RHEA:29395"/>
        <dbReference type="ChEBI" id="CHEBI:15377"/>
        <dbReference type="ChEBI" id="CHEBI:15378"/>
        <dbReference type="ChEBI" id="CHEBI:33019"/>
        <dbReference type="ChEBI" id="CHEBI:46398"/>
        <dbReference type="ChEBI" id="CHEBI:57865"/>
        <dbReference type="EC" id="3.6.1.9"/>
    </reaction>
</comment>
<keyword evidence="3 4" id="KW-0546">Nucleotide metabolism</keyword>
<keyword evidence="4" id="KW-0963">Cytoplasm</keyword>
<dbReference type="GO" id="GO:0005737">
    <property type="term" value="C:cytoplasm"/>
    <property type="evidence" value="ECO:0007669"/>
    <property type="project" value="UniProtKB-SubCell"/>
</dbReference>
<comment type="cofactor">
    <cofactor evidence="1 4">
        <name>a divalent metal cation</name>
        <dbReference type="ChEBI" id="CHEBI:60240"/>
    </cofactor>
</comment>
<proteinExistence type="inferred from homology"/>
<dbReference type="Pfam" id="PF02545">
    <property type="entry name" value="Maf"/>
    <property type="match status" value="1"/>
</dbReference>
<dbReference type="EMBL" id="FUYZ01000003">
    <property type="protein sequence ID" value="SKB79239.1"/>
    <property type="molecule type" value="Genomic_DNA"/>
</dbReference>
<organism evidence="5 6">
    <name type="scientific">Soonwooa buanensis</name>
    <dbReference type="NCBI Taxonomy" id="619805"/>
    <lineage>
        <taxon>Bacteria</taxon>
        <taxon>Pseudomonadati</taxon>
        <taxon>Bacteroidota</taxon>
        <taxon>Flavobacteriia</taxon>
        <taxon>Flavobacteriales</taxon>
        <taxon>Weeksellaceae</taxon>
        <taxon>Chryseobacterium group</taxon>
        <taxon>Soonwooa</taxon>
    </lineage>
</organism>
<protein>
    <recommendedName>
        <fullName evidence="4">dTTP/UTP pyrophosphatase</fullName>
        <shortName evidence="4">dTTPase/UTPase</shortName>
        <ecNumber evidence="4">3.6.1.9</ecNumber>
    </recommendedName>
    <alternativeName>
        <fullName evidence="4">Nucleoside triphosphate pyrophosphatase</fullName>
    </alternativeName>
    <alternativeName>
        <fullName evidence="4">Nucleotide pyrophosphatase</fullName>
        <shortName evidence="4">Nucleotide PPase</shortName>
    </alternativeName>
</protein>
<dbReference type="RefSeq" id="WP_079666708.1">
    <property type="nucleotide sequence ID" value="NZ_FUYZ01000003.1"/>
</dbReference>
<comment type="caution">
    <text evidence="4">Lacks conserved residue(s) required for the propagation of feature annotation.</text>
</comment>
<feature type="site" description="Important for substrate specificity" evidence="4">
    <location>
        <position position="69"/>
    </location>
</feature>
<dbReference type="PANTHER" id="PTHR43213">
    <property type="entry name" value="BIFUNCTIONAL DTTP/UTP PYROPHOSPHATASE/METHYLTRANSFERASE PROTEIN-RELATED"/>
    <property type="match status" value="1"/>
</dbReference>
<feature type="site" description="Important for substrate specificity" evidence="4">
    <location>
        <position position="151"/>
    </location>
</feature>
<dbReference type="Gene3D" id="3.90.950.10">
    <property type="match status" value="1"/>
</dbReference>
<evidence type="ECO:0000256" key="2">
    <source>
        <dbReference type="ARBA" id="ARBA00022801"/>
    </source>
</evidence>
<keyword evidence="6" id="KW-1185">Reference proteome</keyword>
<dbReference type="InterPro" id="IPR029001">
    <property type="entry name" value="ITPase-like_fam"/>
</dbReference>
<comment type="similarity">
    <text evidence="4">Belongs to the Maf family. YhdE subfamily.</text>
</comment>
<name>A0A1T5E5U4_9FLAO</name>